<dbReference type="AlphaFoldDB" id="A0A8H5IH26"/>
<accession>A0A8H5IH26</accession>
<dbReference type="Pfam" id="PF02798">
    <property type="entry name" value="GST_N"/>
    <property type="match status" value="1"/>
</dbReference>
<dbReference type="PANTHER" id="PTHR44051:SF8">
    <property type="entry name" value="GLUTATHIONE S-TRANSFERASE GSTA"/>
    <property type="match status" value="1"/>
</dbReference>
<keyword evidence="3" id="KW-0808">Transferase</keyword>
<dbReference type="SUPFAM" id="SSF52833">
    <property type="entry name" value="Thioredoxin-like"/>
    <property type="match status" value="1"/>
</dbReference>
<dbReference type="Proteomes" id="UP000574317">
    <property type="component" value="Unassembled WGS sequence"/>
</dbReference>
<comment type="similarity">
    <text evidence="1">Belongs to the GST superfamily.</text>
</comment>
<dbReference type="InterPro" id="IPR040079">
    <property type="entry name" value="Glutathione_S-Trfase"/>
</dbReference>
<dbReference type="CDD" id="cd03048">
    <property type="entry name" value="GST_N_Ure2p_like"/>
    <property type="match status" value="1"/>
</dbReference>
<dbReference type="SUPFAM" id="SSF47616">
    <property type="entry name" value="GST C-terminal domain-like"/>
    <property type="match status" value="1"/>
</dbReference>
<keyword evidence="4" id="KW-1185">Reference proteome</keyword>
<evidence type="ECO:0000313" key="4">
    <source>
        <dbReference type="Proteomes" id="UP000574317"/>
    </source>
</evidence>
<dbReference type="InterPro" id="IPR036282">
    <property type="entry name" value="Glutathione-S-Trfase_C_sf"/>
</dbReference>
<comment type="caution">
    <text evidence="3">The sequence shown here is derived from an EMBL/GenBank/DDBJ whole genome shotgun (WGS) entry which is preliminary data.</text>
</comment>
<sequence length="173" mass="19603">MSAENTITLYCEGTPNPLKISIALEELGLKYKKEEWFLDINPNGRIPAIVDTDEHGHELKIWESGAILQYLVERYDKDHKISYPRGTKEYWQMTSWAISGLGPMQGQANHFEMSAFGDYPYALSRYVNETRRLYRTMDKALAENPSGYLVGARRRAEEAGEGEIGLGSGSYEA</sequence>
<evidence type="ECO:0000259" key="2">
    <source>
        <dbReference type="PROSITE" id="PS50404"/>
    </source>
</evidence>
<reference evidence="3 4" key="1">
    <citation type="submission" date="2020-05" db="EMBL/GenBank/DDBJ databases">
        <title>Identification and distribution of gene clusters putatively required for synthesis of sphingolipid metabolism inhibitors in phylogenetically diverse species of the filamentous fungus Fusarium.</title>
        <authorList>
            <person name="Kim H.-S."/>
            <person name="Busman M."/>
            <person name="Brown D.W."/>
            <person name="Divon H."/>
            <person name="Uhlig S."/>
            <person name="Proctor R.H."/>
        </authorList>
    </citation>
    <scope>NUCLEOTIDE SEQUENCE [LARGE SCALE GENOMIC DNA]</scope>
    <source>
        <strain evidence="3 4">NRRL 25196</strain>
    </source>
</reference>
<dbReference type="PANTHER" id="PTHR44051">
    <property type="entry name" value="GLUTATHIONE S-TRANSFERASE-RELATED"/>
    <property type="match status" value="1"/>
</dbReference>
<organism evidence="3 4">
    <name type="scientific">Fusarium napiforme</name>
    <dbReference type="NCBI Taxonomy" id="42672"/>
    <lineage>
        <taxon>Eukaryota</taxon>
        <taxon>Fungi</taxon>
        <taxon>Dikarya</taxon>
        <taxon>Ascomycota</taxon>
        <taxon>Pezizomycotina</taxon>
        <taxon>Sordariomycetes</taxon>
        <taxon>Hypocreomycetidae</taxon>
        <taxon>Hypocreales</taxon>
        <taxon>Nectriaceae</taxon>
        <taxon>Fusarium</taxon>
        <taxon>Fusarium fujikuroi species complex</taxon>
    </lineage>
</organism>
<dbReference type="InterPro" id="IPR004045">
    <property type="entry name" value="Glutathione_S-Trfase_N"/>
</dbReference>
<name>A0A8H5IH26_9HYPO</name>
<protein>
    <submittedName>
        <fullName evidence="3">Glutathione S-transferase</fullName>
    </submittedName>
</protein>
<evidence type="ECO:0000256" key="1">
    <source>
        <dbReference type="ARBA" id="ARBA00007409"/>
    </source>
</evidence>
<dbReference type="GO" id="GO:0016740">
    <property type="term" value="F:transferase activity"/>
    <property type="evidence" value="ECO:0007669"/>
    <property type="project" value="UniProtKB-KW"/>
</dbReference>
<dbReference type="InterPro" id="IPR036249">
    <property type="entry name" value="Thioredoxin-like_sf"/>
</dbReference>
<gene>
    <name evidence="3" type="ORF">FNAPI_11975</name>
</gene>
<dbReference type="Gene3D" id="1.20.1050.130">
    <property type="match status" value="1"/>
</dbReference>
<dbReference type="EMBL" id="JAAOAO010000586">
    <property type="protein sequence ID" value="KAF5535715.1"/>
    <property type="molecule type" value="Genomic_DNA"/>
</dbReference>
<proteinExistence type="inferred from homology"/>
<evidence type="ECO:0000313" key="3">
    <source>
        <dbReference type="EMBL" id="KAF5535715.1"/>
    </source>
</evidence>
<dbReference type="SFLD" id="SFLDS00019">
    <property type="entry name" value="Glutathione_Transferase_(cytos"/>
    <property type="match status" value="1"/>
</dbReference>
<dbReference type="PROSITE" id="PS50404">
    <property type="entry name" value="GST_NTER"/>
    <property type="match status" value="1"/>
</dbReference>
<feature type="domain" description="GST N-terminal" evidence="2">
    <location>
        <begin position="4"/>
        <end position="79"/>
    </location>
</feature>